<feature type="transmembrane region" description="Helical" evidence="2">
    <location>
        <begin position="947"/>
        <end position="968"/>
    </location>
</feature>
<feature type="transmembrane region" description="Helical" evidence="2">
    <location>
        <begin position="242"/>
        <end position="269"/>
    </location>
</feature>
<keyword evidence="2" id="KW-0472">Membrane</keyword>
<name>A0A9W7GPU5_9STRA</name>
<dbReference type="Gene3D" id="2.60.120.260">
    <property type="entry name" value="Galactose-binding domain-like"/>
    <property type="match status" value="1"/>
</dbReference>
<sequence>MGIFDSTKLPGNPFAKQKGAKVAQLTAEELMEQKAKTETLARVGLKPEDERGAVVDKRPPPAKDTRKKLKVRVNPTDNNGGEVAPASPTKKKRKKKKLKLDPKGEYARMKEEEEAALRALNGEENNEEEDEEREDQKWHDCVRCMEQAELRPLIGDAGEYLCHSCYWTLHPEVARREAQGDDFQEKEVPEGEECRSCLDQAYLRRCCNEFYCHKCYLRTGFCPGCNQKVNSRGMGKDKEDPGIYPVLATWLISLFYLLFIAGMTLSIVFNEYHLPETIWGYKCYGYFPSCDMEICVDLGATPGQGIQSAATYEFCDLGKTVNKIRGKVCVYDEELFKQSENQLGYDFCYDLKGRPGTNKEDKFLNGVYVFEDNFDYWKNKTDYSQDSIFQASANWQEMTNAQVTDFCGINVLPGDKGYPRMGKGVRYGEGALVFSGVLKRNAVTKPLDVSYGGAVNFHLKFAPIVENEDDVQCKTAFGGNIHLKYCVTGPQNCTENVGDWEKLESYVVTDYRYDYFSPIAAEIPEAAWSNETMFMWDQPFFEDRRDYWALDDISIFHRFDGTWRESDAFLNKKVDSDEAIQVAQCCLETEHCENNPETFLADDKADDCSWVKGWSGSDYYVLRGADAYIAIAGLLALCKFLYNFAVLMLTEGDVVVDKFMKRYMPRSCRPKKKAGLFDFQQRPDEPPPGMLAEGAFECQVHPKFLRSVTLAFLGPYVIAVFWMIGVTSSYTLYMPFVAFNNEASAEVSTYQDRPPYVEPNSEMTTSSGFIVFLAMSMDASNIYWLAKHVFCLWPAWVPEVSVDTNPRNNWLRVGKEKVILTDIQEIHRFSKKFCWYVTVLYLMGGMPWCSTVMICKSFWLTYEKARIIVGCFGFMTCFRAFFGANIFVKFHFAMEYILTTNNDMRDDMGLSMRNEKIKYLGFYSYLVASMSVGLIIGTYYFQSRFHTFLSAMICGFFGAVYGVVLGLLQGLPTQPQFFLTRWPDEGHTVLYEKKIHCPCIFYCAYCSDMHTRVGYLVLFLDNMQGYQSLLKGEPDGGEDFDPMAG</sequence>
<evidence type="ECO:0000256" key="2">
    <source>
        <dbReference type="SAM" id="Phobius"/>
    </source>
</evidence>
<dbReference type="AlphaFoldDB" id="A0A9W7GPU5"/>
<dbReference type="Pfam" id="PF21471">
    <property type="entry name" value="Reelin_subrepeat-B"/>
    <property type="match status" value="1"/>
</dbReference>
<reference evidence="4" key="1">
    <citation type="journal article" date="2023" name="Commun. Biol.">
        <title>Genome analysis of Parmales, the sister group of diatoms, reveals the evolutionary specialization of diatoms from phago-mixotrophs to photoautotrophs.</title>
        <authorList>
            <person name="Ban H."/>
            <person name="Sato S."/>
            <person name="Yoshikawa S."/>
            <person name="Yamada K."/>
            <person name="Nakamura Y."/>
            <person name="Ichinomiya M."/>
            <person name="Sato N."/>
            <person name="Blanc-Mathieu R."/>
            <person name="Endo H."/>
            <person name="Kuwata A."/>
            <person name="Ogata H."/>
        </authorList>
    </citation>
    <scope>NUCLEOTIDE SEQUENCE [LARGE SCALE GENOMIC DNA]</scope>
</reference>
<evidence type="ECO:0000313" key="4">
    <source>
        <dbReference type="Proteomes" id="UP001165065"/>
    </source>
</evidence>
<proteinExistence type="predicted"/>
<dbReference type="EMBL" id="BRYA01000402">
    <property type="protein sequence ID" value="GMI48488.1"/>
    <property type="molecule type" value="Genomic_DNA"/>
</dbReference>
<keyword evidence="2" id="KW-1133">Transmembrane helix</keyword>
<feature type="transmembrane region" description="Helical" evidence="2">
    <location>
        <begin position="833"/>
        <end position="859"/>
    </location>
</feature>
<gene>
    <name evidence="3" type="ORF">TrCOL_g5887</name>
</gene>
<dbReference type="OrthoDB" id="187309at2759"/>
<feature type="region of interest" description="Disordered" evidence="1">
    <location>
        <begin position="38"/>
        <end position="110"/>
    </location>
</feature>
<keyword evidence="2" id="KW-0812">Transmembrane</keyword>
<evidence type="ECO:0000256" key="1">
    <source>
        <dbReference type="SAM" id="MobiDB-lite"/>
    </source>
</evidence>
<feature type="transmembrane region" description="Helical" evidence="2">
    <location>
        <begin position="627"/>
        <end position="650"/>
    </location>
</feature>
<keyword evidence="4" id="KW-1185">Reference proteome</keyword>
<feature type="compositionally biased region" description="Basic and acidic residues" evidence="1">
    <location>
        <begin position="38"/>
        <end position="64"/>
    </location>
</feature>
<evidence type="ECO:0000313" key="3">
    <source>
        <dbReference type="EMBL" id="GMI48488.1"/>
    </source>
</evidence>
<dbReference type="InterPro" id="IPR049419">
    <property type="entry name" value="Reelin_subrepeat-B"/>
</dbReference>
<feature type="transmembrane region" description="Helical" evidence="2">
    <location>
        <begin position="865"/>
        <end position="888"/>
    </location>
</feature>
<feature type="region of interest" description="Disordered" evidence="1">
    <location>
        <begin position="1"/>
        <end position="20"/>
    </location>
</feature>
<feature type="compositionally biased region" description="Basic and acidic residues" evidence="1">
    <location>
        <begin position="99"/>
        <end position="110"/>
    </location>
</feature>
<protein>
    <submittedName>
        <fullName evidence="3">Uncharacterized protein</fullName>
    </submittedName>
</protein>
<comment type="caution">
    <text evidence="3">The sequence shown here is derived from an EMBL/GenBank/DDBJ whole genome shotgun (WGS) entry which is preliminary data.</text>
</comment>
<feature type="compositionally biased region" description="Basic residues" evidence="1">
    <location>
        <begin position="89"/>
        <end position="98"/>
    </location>
</feature>
<accession>A0A9W7GPU5</accession>
<feature type="transmembrane region" description="Helical" evidence="2">
    <location>
        <begin position="710"/>
        <end position="733"/>
    </location>
</feature>
<feature type="transmembrane region" description="Helical" evidence="2">
    <location>
        <begin position="920"/>
        <end position="941"/>
    </location>
</feature>
<dbReference type="Proteomes" id="UP001165065">
    <property type="component" value="Unassembled WGS sequence"/>
</dbReference>
<organism evidence="3 4">
    <name type="scientific">Triparma columacea</name>
    <dbReference type="NCBI Taxonomy" id="722753"/>
    <lineage>
        <taxon>Eukaryota</taxon>
        <taxon>Sar</taxon>
        <taxon>Stramenopiles</taxon>
        <taxon>Ochrophyta</taxon>
        <taxon>Bolidophyceae</taxon>
        <taxon>Parmales</taxon>
        <taxon>Triparmaceae</taxon>
        <taxon>Triparma</taxon>
    </lineage>
</organism>